<feature type="signal peptide" evidence="1">
    <location>
        <begin position="1"/>
        <end position="30"/>
    </location>
</feature>
<protein>
    <submittedName>
        <fullName evidence="2">Uncharacterized protein</fullName>
    </submittedName>
</protein>
<proteinExistence type="predicted"/>
<gene>
    <name evidence="2" type="ORF">EV702DRAFT_1041583</name>
</gene>
<dbReference type="EMBL" id="JABBWD010000004">
    <property type="protein sequence ID" value="KAG1781827.1"/>
    <property type="molecule type" value="Genomic_DNA"/>
</dbReference>
<dbReference type="Proteomes" id="UP000714275">
    <property type="component" value="Unassembled WGS sequence"/>
</dbReference>
<organism evidence="2 3">
    <name type="scientific">Suillus placidus</name>
    <dbReference type="NCBI Taxonomy" id="48579"/>
    <lineage>
        <taxon>Eukaryota</taxon>
        <taxon>Fungi</taxon>
        <taxon>Dikarya</taxon>
        <taxon>Basidiomycota</taxon>
        <taxon>Agaricomycotina</taxon>
        <taxon>Agaricomycetes</taxon>
        <taxon>Agaricomycetidae</taxon>
        <taxon>Boletales</taxon>
        <taxon>Suillineae</taxon>
        <taxon>Suillaceae</taxon>
        <taxon>Suillus</taxon>
    </lineage>
</organism>
<name>A0A9P7A4V7_9AGAM</name>
<evidence type="ECO:0000313" key="3">
    <source>
        <dbReference type="Proteomes" id="UP000714275"/>
    </source>
</evidence>
<evidence type="ECO:0000313" key="2">
    <source>
        <dbReference type="EMBL" id="KAG1781827.1"/>
    </source>
</evidence>
<sequence length="132" mass="14716">MRGWQTRKHKAAGDSGLIFLDALLWPLASHSPTVRQAACTTSVGPGRGSLLLFVAWGSPGIATSKLPIARAKEVLDSWYQADYCFFGSRSTNSTLDAPNSLIDPREARKTYAYVPPLLRMRWYPDYTALRLR</sequence>
<dbReference type="AlphaFoldDB" id="A0A9P7A4V7"/>
<comment type="caution">
    <text evidence="2">The sequence shown here is derived from an EMBL/GenBank/DDBJ whole genome shotgun (WGS) entry which is preliminary data.</text>
</comment>
<feature type="chain" id="PRO_5040151340" evidence="1">
    <location>
        <begin position="31"/>
        <end position="132"/>
    </location>
</feature>
<evidence type="ECO:0000256" key="1">
    <source>
        <dbReference type="SAM" id="SignalP"/>
    </source>
</evidence>
<accession>A0A9P7A4V7</accession>
<reference evidence="2" key="1">
    <citation type="journal article" date="2020" name="New Phytol.">
        <title>Comparative genomics reveals dynamic genome evolution in host specialist ectomycorrhizal fungi.</title>
        <authorList>
            <person name="Lofgren L.A."/>
            <person name="Nguyen N.H."/>
            <person name="Vilgalys R."/>
            <person name="Ruytinx J."/>
            <person name="Liao H.L."/>
            <person name="Branco S."/>
            <person name="Kuo A."/>
            <person name="LaButti K."/>
            <person name="Lipzen A."/>
            <person name="Andreopoulos W."/>
            <person name="Pangilinan J."/>
            <person name="Riley R."/>
            <person name="Hundley H."/>
            <person name="Na H."/>
            <person name="Barry K."/>
            <person name="Grigoriev I.V."/>
            <person name="Stajich J.E."/>
            <person name="Kennedy P.G."/>
        </authorList>
    </citation>
    <scope>NUCLEOTIDE SEQUENCE</scope>
    <source>
        <strain evidence="2">DOB743</strain>
    </source>
</reference>
<keyword evidence="3" id="KW-1185">Reference proteome</keyword>
<keyword evidence="1" id="KW-0732">Signal</keyword>